<proteinExistence type="predicted"/>
<protein>
    <submittedName>
        <fullName evidence="1">Uncharacterized protein</fullName>
    </submittedName>
</protein>
<name>A0A0A8ZVB5_ARUDO</name>
<evidence type="ECO:0000313" key="1">
    <source>
        <dbReference type="EMBL" id="JAD42766.1"/>
    </source>
</evidence>
<sequence length="38" mass="4327">METSLFSYYVASSKTSSNQTINIYTIPYVLYINTATKL</sequence>
<accession>A0A0A8ZVB5</accession>
<reference evidence="1" key="2">
    <citation type="journal article" date="2015" name="Data Brief">
        <title>Shoot transcriptome of the giant reed, Arundo donax.</title>
        <authorList>
            <person name="Barrero R.A."/>
            <person name="Guerrero F.D."/>
            <person name="Moolhuijzen P."/>
            <person name="Goolsby J.A."/>
            <person name="Tidwell J."/>
            <person name="Bellgard S.E."/>
            <person name="Bellgard M.I."/>
        </authorList>
    </citation>
    <scope>NUCLEOTIDE SEQUENCE</scope>
    <source>
        <tissue evidence="1">Shoot tissue taken approximately 20 cm above the soil surface</tissue>
    </source>
</reference>
<dbReference type="AlphaFoldDB" id="A0A0A8ZVB5"/>
<organism evidence="1">
    <name type="scientific">Arundo donax</name>
    <name type="common">Giant reed</name>
    <name type="synonym">Donax arundinaceus</name>
    <dbReference type="NCBI Taxonomy" id="35708"/>
    <lineage>
        <taxon>Eukaryota</taxon>
        <taxon>Viridiplantae</taxon>
        <taxon>Streptophyta</taxon>
        <taxon>Embryophyta</taxon>
        <taxon>Tracheophyta</taxon>
        <taxon>Spermatophyta</taxon>
        <taxon>Magnoliopsida</taxon>
        <taxon>Liliopsida</taxon>
        <taxon>Poales</taxon>
        <taxon>Poaceae</taxon>
        <taxon>PACMAD clade</taxon>
        <taxon>Arundinoideae</taxon>
        <taxon>Arundineae</taxon>
        <taxon>Arundo</taxon>
    </lineage>
</organism>
<reference evidence="1" key="1">
    <citation type="submission" date="2014-09" db="EMBL/GenBank/DDBJ databases">
        <authorList>
            <person name="Magalhaes I.L.F."/>
            <person name="Oliveira U."/>
            <person name="Santos F.R."/>
            <person name="Vidigal T.H.D.A."/>
            <person name="Brescovit A.D."/>
            <person name="Santos A.J."/>
        </authorList>
    </citation>
    <scope>NUCLEOTIDE SEQUENCE</scope>
    <source>
        <tissue evidence="1">Shoot tissue taken approximately 20 cm above the soil surface</tissue>
    </source>
</reference>
<dbReference type="EMBL" id="GBRH01255129">
    <property type="protein sequence ID" value="JAD42766.1"/>
    <property type="molecule type" value="Transcribed_RNA"/>
</dbReference>